<dbReference type="Gene3D" id="3.10.450.230">
    <property type="entry name" value="VirB8 protein"/>
    <property type="match status" value="1"/>
</dbReference>
<accession>A0ABT1F6N3</accession>
<dbReference type="EMBL" id="JAMZEK010000001">
    <property type="protein sequence ID" value="MCP1373046.1"/>
    <property type="molecule type" value="Genomic_DNA"/>
</dbReference>
<feature type="compositionally biased region" description="Low complexity" evidence="5">
    <location>
        <begin position="258"/>
        <end position="286"/>
    </location>
</feature>
<gene>
    <name evidence="8" type="ORF">NC595_03125</name>
</gene>
<keyword evidence="2 6" id="KW-0812">Transmembrane</keyword>
<keyword evidence="3 6" id="KW-1133">Transmembrane helix</keyword>
<comment type="caution">
    <text evidence="8">The sequence shown here is derived from an EMBL/GenBank/DDBJ whole genome shotgun (WGS) entry which is preliminary data.</text>
</comment>
<evidence type="ECO:0000256" key="3">
    <source>
        <dbReference type="ARBA" id="ARBA00022989"/>
    </source>
</evidence>
<evidence type="ECO:0000256" key="6">
    <source>
        <dbReference type="SAM" id="Phobius"/>
    </source>
</evidence>
<dbReference type="CDD" id="cd16424">
    <property type="entry name" value="VirB8"/>
    <property type="match status" value="1"/>
</dbReference>
<feature type="region of interest" description="Disordered" evidence="5">
    <location>
        <begin position="256"/>
        <end position="286"/>
    </location>
</feature>
<dbReference type="SUPFAM" id="SSF54427">
    <property type="entry name" value="NTF2-like"/>
    <property type="match status" value="1"/>
</dbReference>
<evidence type="ECO:0000256" key="4">
    <source>
        <dbReference type="ARBA" id="ARBA00023136"/>
    </source>
</evidence>
<reference evidence="8 9" key="1">
    <citation type="submission" date="2022-06" db="EMBL/GenBank/DDBJ databases">
        <title>Dyella sp. Sa strain:Sa Genome sequencing.</title>
        <authorList>
            <person name="Park S."/>
        </authorList>
    </citation>
    <scope>NUCLEOTIDE SEQUENCE [LARGE SCALE GENOMIC DNA]</scope>
    <source>
        <strain evidence="8 9">Sa</strain>
    </source>
</reference>
<proteinExistence type="predicted"/>
<evidence type="ECO:0000256" key="5">
    <source>
        <dbReference type="SAM" id="MobiDB-lite"/>
    </source>
</evidence>
<feature type="domain" description="Bacterial virulence protein VirB8" evidence="7">
    <location>
        <begin position="17"/>
        <end position="235"/>
    </location>
</feature>
<dbReference type="InterPro" id="IPR007430">
    <property type="entry name" value="VirB8"/>
</dbReference>
<evidence type="ECO:0000313" key="8">
    <source>
        <dbReference type="EMBL" id="MCP1373046.1"/>
    </source>
</evidence>
<protein>
    <submittedName>
        <fullName evidence="8">Type IV secretion system protein</fullName>
    </submittedName>
</protein>
<dbReference type="Pfam" id="PF04335">
    <property type="entry name" value="VirB8"/>
    <property type="match status" value="1"/>
</dbReference>
<sequence length="286" mass="31025">MKKSPTPAIDKAVARSVNFELSIADMARRSERRAWMVAFSAIGMSLILAGGYFYMLPLKQKVPYLVMADAYTGTATVAHLTGNFGPHGITTNEAINRSNVAHFVLARESYDLAMLNLGDWKTVQTMASPGVKAAYMAEYSSQNPDSLYKQYGKDRAIRIRLLSIVLLDSGPGRPPRGATVRFQRSLYDKATGATHPMDNKIATLEFTYKPNLEMDDQSRIENPLGFWVTGYRVDNDYASAPPPEVAAAPVPTTIESVPPAATTAPPVPAATEPAMTPPTATTGTTH</sequence>
<dbReference type="Proteomes" id="UP001204615">
    <property type="component" value="Unassembled WGS sequence"/>
</dbReference>
<evidence type="ECO:0000313" key="9">
    <source>
        <dbReference type="Proteomes" id="UP001204615"/>
    </source>
</evidence>
<dbReference type="InterPro" id="IPR032710">
    <property type="entry name" value="NTF2-like_dom_sf"/>
</dbReference>
<organism evidence="8 9">
    <name type="scientific">Dyella lutea</name>
    <dbReference type="NCBI Taxonomy" id="2950441"/>
    <lineage>
        <taxon>Bacteria</taxon>
        <taxon>Pseudomonadati</taxon>
        <taxon>Pseudomonadota</taxon>
        <taxon>Gammaproteobacteria</taxon>
        <taxon>Lysobacterales</taxon>
        <taxon>Rhodanobacteraceae</taxon>
        <taxon>Dyella</taxon>
    </lineage>
</organism>
<comment type="subcellular location">
    <subcellularLocation>
        <location evidence="1">Membrane</location>
        <topology evidence="1">Single-pass membrane protein</topology>
    </subcellularLocation>
</comment>
<evidence type="ECO:0000259" key="7">
    <source>
        <dbReference type="Pfam" id="PF04335"/>
    </source>
</evidence>
<keyword evidence="4 6" id="KW-0472">Membrane</keyword>
<feature type="transmembrane region" description="Helical" evidence="6">
    <location>
        <begin position="34"/>
        <end position="55"/>
    </location>
</feature>
<evidence type="ECO:0000256" key="2">
    <source>
        <dbReference type="ARBA" id="ARBA00022692"/>
    </source>
</evidence>
<keyword evidence="9" id="KW-1185">Reference proteome</keyword>
<dbReference type="RefSeq" id="WP_253564809.1">
    <property type="nucleotide sequence ID" value="NZ_JAMZEK010000001.1"/>
</dbReference>
<evidence type="ECO:0000256" key="1">
    <source>
        <dbReference type="ARBA" id="ARBA00004167"/>
    </source>
</evidence>
<name>A0ABT1F6N3_9GAMM</name>